<dbReference type="SUPFAM" id="SSF52172">
    <property type="entry name" value="CheY-like"/>
    <property type="match status" value="1"/>
</dbReference>
<dbReference type="Gene3D" id="3.40.50.2300">
    <property type="match status" value="1"/>
</dbReference>
<keyword evidence="1 6" id="KW-0597">Phosphoprotein</keyword>
<dbReference type="GO" id="GO:0006355">
    <property type="term" value="P:regulation of DNA-templated transcription"/>
    <property type="evidence" value="ECO:0007669"/>
    <property type="project" value="InterPro"/>
</dbReference>
<dbReference type="Gene3D" id="1.10.10.10">
    <property type="entry name" value="Winged helix-like DNA-binding domain superfamily/Winged helix DNA-binding domain"/>
    <property type="match status" value="1"/>
</dbReference>
<name>A0A7W8AHD1_9HYPH</name>
<feature type="domain" description="Response regulatory" evidence="8">
    <location>
        <begin position="2"/>
        <end position="116"/>
    </location>
</feature>
<evidence type="ECO:0000256" key="3">
    <source>
        <dbReference type="ARBA" id="ARBA00023015"/>
    </source>
</evidence>
<dbReference type="Pfam" id="PF00486">
    <property type="entry name" value="Trans_reg_C"/>
    <property type="match status" value="1"/>
</dbReference>
<dbReference type="PANTHER" id="PTHR48111">
    <property type="entry name" value="REGULATOR OF RPOS"/>
    <property type="match status" value="1"/>
</dbReference>
<dbReference type="Proteomes" id="UP000531231">
    <property type="component" value="Unassembled WGS sequence"/>
</dbReference>
<keyword evidence="4 7" id="KW-0238">DNA-binding</keyword>
<dbReference type="InterPro" id="IPR001789">
    <property type="entry name" value="Sig_transdc_resp-reg_receiver"/>
</dbReference>
<dbReference type="RefSeq" id="WP_022711047.1">
    <property type="nucleotide sequence ID" value="NZ_JACHIL010000001.1"/>
</dbReference>
<evidence type="ECO:0000256" key="7">
    <source>
        <dbReference type="PROSITE-ProRule" id="PRU01091"/>
    </source>
</evidence>
<comment type="caution">
    <text evidence="10">The sequence shown here is derived from an EMBL/GenBank/DDBJ whole genome shotgun (WGS) entry which is preliminary data.</text>
</comment>
<dbReference type="GO" id="GO:0000156">
    <property type="term" value="F:phosphorelay response regulator activity"/>
    <property type="evidence" value="ECO:0007669"/>
    <property type="project" value="TreeGrafter"/>
</dbReference>
<evidence type="ECO:0000256" key="2">
    <source>
        <dbReference type="ARBA" id="ARBA00023012"/>
    </source>
</evidence>
<feature type="DNA-binding region" description="OmpR/PhoB-type" evidence="7">
    <location>
        <begin position="124"/>
        <end position="222"/>
    </location>
</feature>
<dbReference type="PANTHER" id="PTHR48111:SF1">
    <property type="entry name" value="TWO-COMPONENT RESPONSE REGULATOR ORR33"/>
    <property type="match status" value="1"/>
</dbReference>
<evidence type="ECO:0000259" key="9">
    <source>
        <dbReference type="PROSITE" id="PS51755"/>
    </source>
</evidence>
<dbReference type="SMART" id="SM00448">
    <property type="entry name" value="REC"/>
    <property type="match status" value="1"/>
</dbReference>
<dbReference type="InterPro" id="IPR011006">
    <property type="entry name" value="CheY-like_superfamily"/>
</dbReference>
<evidence type="ECO:0000256" key="1">
    <source>
        <dbReference type="ARBA" id="ARBA00022553"/>
    </source>
</evidence>
<dbReference type="EMBL" id="JACHIL010000001">
    <property type="protein sequence ID" value="MBB5089844.1"/>
    <property type="molecule type" value="Genomic_DNA"/>
</dbReference>
<keyword evidence="11" id="KW-1185">Reference proteome</keyword>
<dbReference type="PROSITE" id="PS51755">
    <property type="entry name" value="OMPR_PHOB"/>
    <property type="match status" value="1"/>
</dbReference>
<evidence type="ECO:0000313" key="10">
    <source>
        <dbReference type="EMBL" id="MBB5089844.1"/>
    </source>
</evidence>
<evidence type="ECO:0000259" key="8">
    <source>
        <dbReference type="PROSITE" id="PS50110"/>
    </source>
</evidence>
<gene>
    <name evidence="10" type="ORF">HNQ68_000356</name>
</gene>
<dbReference type="SMART" id="SM00862">
    <property type="entry name" value="Trans_reg_C"/>
    <property type="match status" value="1"/>
</dbReference>
<reference evidence="10 11" key="1">
    <citation type="submission" date="2020-08" db="EMBL/GenBank/DDBJ databases">
        <title>Genomic Encyclopedia of Type Strains, Phase IV (KMG-IV): sequencing the most valuable type-strain genomes for metagenomic binning, comparative biology and taxonomic classification.</title>
        <authorList>
            <person name="Goeker M."/>
        </authorList>
    </citation>
    <scope>NUCLEOTIDE SEQUENCE [LARGE SCALE GENOMIC DNA]</scope>
    <source>
        <strain evidence="10 11">DSM 25620</strain>
    </source>
</reference>
<accession>A0A7W8AHD1</accession>
<dbReference type="InterPro" id="IPR036388">
    <property type="entry name" value="WH-like_DNA-bd_sf"/>
</dbReference>
<proteinExistence type="predicted"/>
<organism evidence="10 11">
    <name type="scientific">Pseudochrobactrum saccharolyticum</name>
    <dbReference type="NCBI Taxonomy" id="354352"/>
    <lineage>
        <taxon>Bacteria</taxon>
        <taxon>Pseudomonadati</taxon>
        <taxon>Pseudomonadota</taxon>
        <taxon>Alphaproteobacteria</taxon>
        <taxon>Hyphomicrobiales</taxon>
        <taxon>Brucellaceae</taxon>
        <taxon>Pseudochrobactrum</taxon>
    </lineage>
</organism>
<dbReference type="InterPro" id="IPR001867">
    <property type="entry name" value="OmpR/PhoB-type_DNA-bd"/>
</dbReference>
<dbReference type="CDD" id="cd00383">
    <property type="entry name" value="trans_reg_C"/>
    <property type="match status" value="1"/>
</dbReference>
<sequence>MHILIVEDDRELAASLKAMMEASIGVADTFDTVADAESALLAFKFDLAIIDRHLLDGDGLSLLPTLRQLRPRPATLILTALDDPADIVAALDKGADEYISKPFEPMELIARARAVLRRYNLDETGCTQFGNLSFDLINRSAMVEGSIMNTPRRELAILEALIRRAGRVVQRDNLEASVYGLDDELGSNVIDSHVSRLRRRLREAKCNVTIRTIRGIGYMMVQE</sequence>
<keyword evidence="2" id="KW-0902">Two-component regulatory system</keyword>
<evidence type="ECO:0000256" key="4">
    <source>
        <dbReference type="ARBA" id="ARBA00023125"/>
    </source>
</evidence>
<feature type="modified residue" description="4-aspartylphosphate" evidence="6">
    <location>
        <position position="51"/>
    </location>
</feature>
<dbReference type="PROSITE" id="PS50110">
    <property type="entry name" value="RESPONSE_REGULATORY"/>
    <property type="match status" value="1"/>
</dbReference>
<feature type="domain" description="OmpR/PhoB-type" evidence="9">
    <location>
        <begin position="124"/>
        <end position="222"/>
    </location>
</feature>
<keyword evidence="3" id="KW-0805">Transcription regulation</keyword>
<dbReference type="InterPro" id="IPR039420">
    <property type="entry name" value="WalR-like"/>
</dbReference>
<dbReference type="GO" id="GO:0005829">
    <property type="term" value="C:cytosol"/>
    <property type="evidence" value="ECO:0007669"/>
    <property type="project" value="TreeGrafter"/>
</dbReference>
<dbReference type="Pfam" id="PF00072">
    <property type="entry name" value="Response_reg"/>
    <property type="match status" value="1"/>
</dbReference>
<evidence type="ECO:0000313" key="11">
    <source>
        <dbReference type="Proteomes" id="UP000531231"/>
    </source>
</evidence>
<dbReference type="AlphaFoldDB" id="A0A7W8AHD1"/>
<dbReference type="GO" id="GO:0032993">
    <property type="term" value="C:protein-DNA complex"/>
    <property type="evidence" value="ECO:0007669"/>
    <property type="project" value="TreeGrafter"/>
</dbReference>
<keyword evidence="5" id="KW-0804">Transcription</keyword>
<evidence type="ECO:0000256" key="5">
    <source>
        <dbReference type="ARBA" id="ARBA00023163"/>
    </source>
</evidence>
<dbReference type="GO" id="GO:0000976">
    <property type="term" value="F:transcription cis-regulatory region binding"/>
    <property type="evidence" value="ECO:0007669"/>
    <property type="project" value="TreeGrafter"/>
</dbReference>
<protein>
    <submittedName>
        <fullName evidence="10">DNA-binding response OmpR family regulator</fullName>
    </submittedName>
</protein>
<evidence type="ECO:0000256" key="6">
    <source>
        <dbReference type="PROSITE-ProRule" id="PRU00169"/>
    </source>
</evidence>